<dbReference type="eggNOG" id="KOG4363">
    <property type="taxonomic scope" value="Eukaryota"/>
</dbReference>
<feature type="compositionally biased region" description="Low complexity" evidence="1">
    <location>
        <begin position="34"/>
        <end position="47"/>
    </location>
</feature>
<proteinExistence type="predicted"/>
<evidence type="ECO:0000256" key="1">
    <source>
        <dbReference type="SAM" id="MobiDB-lite"/>
    </source>
</evidence>
<feature type="compositionally biased region" description="Basic and acidic residues" evidence="1">
    <location>
        <begin position="78"/>
        <end position="192"/>
    </location>
</feature>
<evidence type="ECO:0000259" key="4">
    <source>
        <dbReference type="Pfam" id="PF21796"/>
    </source>
</evidence>
<protein>
    <recommendedName>
        <fullName evidence="7">Chromatin assembly factor 1 subunit</fullName>
    </recommendedName>
</protein>
<dbReference type="Proteomes" id="UP000009328">
    <property type="component" value="Unassembled WGS sequence"/>
</dbReference>
<feature type="compositionally biased region" description="Polar residues" evidence="1">
    <location>
        <begin position="1"/>
        <end position="12"/>
    </location>
</feature>
<dbReference type="Pfam" id="PF21796">
    <property type="entry name" value="Cac1_C"/>
    <property type="match status" value="1"/>
</dbReference>
<dbReference type="InParanoid" id="K0KJG0"/>
<feature type="region of interest" description="Disordered" evidence="1">
    <location>
        <begin position="1"/>
        <end position="192"/>
    </location>
</feature>
<sequence>MAATLDTMSDTLPENKASEPQYIELEDSPVKPKIQSTIDTIQQTTPQKPNFNTPAKDVLNQEQQNSNNSTPSKTPKQKQKEEERIAKLKQKELEKQEREKAKEAEKQLKEQKRLEKELERKKANEEKERIKKEKRDQLQREKEEKEKQRLKEKEEKEKQRLEEKKRKEEERLKKEEEKQKIEDEKKKAEEEKLKQKQKLQISNFFKPKSVVKSSTITDESTTKEESSNLDYSRSFHEFYLRANVKLLPLPNKIDTKSFDENLQSSKPNDLKNWFQSKHNQDNLNDIQESTTAKYIFENQLDAAPLEFKYIRFYENIRTYIGTYTKDPKLGIGRNPFLSIETPFIDWDDEQEEDEEGEGEDIDEEDDDEDDEDDEGSEEDLSDFLEDDKITNTKKRALGPLVPIVHWHETSEIDLKLEILKENVTSIDPFHNYWETITINSDGVSISEEPKPKKTKTLILERNDLEIFAKEVHNTDFTVPTMVELLKKKLPNYTKLTIENTLKAYAKKVGPKATEKKWEIDTEQLKKAMGVW</sequence>
<feature type="domain" description="Chromatin assembly factor 1 subunit Cac1-like C-terminal" evidence="4">
    <location>
        <begin position="464"/>
        <end position="519"/>
    </location>
</feature>
<reference evidence="5 6" key="1">
    <citation type="journal article" date="2012" name="Eukaryot. Cell">
        <title>Draft genome sequence of Wickerhamomyces ciferrii NRRL Y-1031 F-60-10.</title>
        <authorList>
            <person name="Schneider J."/>
            <person name="Andrea H."/>
            <person name="Blom J."/>
            <person name="Jaenicke S."/>
            <person name="Ruckert C."/>
            <person name="Schorsch C."/>
            <person name="Szczepanowski R."/>
            <person name="Farwick M."/>
            <person name="Goesmann A."/>
            <person name="Puhler A."/>
            <person name="Schaffer S."/>
            <person name="Tauch A."/>
            <person name="Kohler T."/>
            <person name="Brinkrolf K."/>
        </authorList>
    </citation>
    <scope>NUCLEOTIDE SEQUENCE [LARGE SCALE GENOMIC DNA]</scope>
    <source>
        <strain evidence="6">ATCC 14091 / BCRC 22168 / CBS 111 / JCM 3599 / NBRC 0793 / NRRL Y-1031 F-60-10</strain>
    </source>
</reference>
<comment type="caution">
    <text evidence="5">The sequence shown here is derived from an EMBL/GenBank/DDBJ whole genome shotgun (WGS) entry which is preliminary data.</text>
</comment>
<dbReference type="Pfam" id="PF11600">
    <property type="entry name" value="CAF1A_acidic"/>
    <property type="match status" value="1"/>
</dbReference>
<dbReference type="InterPro" id="IPR048800">
    <property type="entry name" value="Cac1-like_C"/>
</dbReference>
<accession>K0KJG0</accession>
<dbReference type="STRING" id="1206466.K0KJG0"/>
<dbReference type="FunCoup" id="K0KJG0">
    <property type="interactions" value="136"/>
</dbReference>
<dbReference type="HOGENOM" id="CLU_028547_0_0_1"/>
<feature type="domain" description="Chromatin assembly factor 1 p150 subunit acidic region" evidence="2">
    <location>
        <begin position="119"/>
        <end position="244"/>
    </location>
</feature>
<keyword evidence="6" id="KW-1185">Reference proteome</keyword>
<dbReference type="Pfam" id="PF12253">
    <property type="entry name" value="CAF1A_dimeriz"/>
    <property type="match status" value="1"/>
</dbReference>
<evidence type="ECO:0000259" key="2">
    <source>
        <dbReference type="Pfam" id="PF11600"/>
    </source>
</evidence>
<evidence type="ECO:0000313" key="6">
    <source>
        <dbReference type="Proteomes" id="UP000009328"/>
    </source>
</evidence>
<dbReference type="EMBL" id="CAIF01000026">
    <property type="protein sequence ID" value="CCH41624.1"/>
    <property type="molecule type" value="Genomic_DNA"/>
</dbReference>
<dbReference type="AlphaFoldDB" id="K0KJG0"/>
<evidence type="ECO:0000259" key="3">
    <source>
        <dbReference type="Pfam" id="PF12253"/>
    </source>
</evidence>
<evidence type="ECO:0000313" key="5">
    <source>
        <dbReference type="EMBL" id="CCH41624.1"/>
    </source>
</evidence>
<organism evidence="5 6">
    <name type="scientific">Wickerhamomyces ciferrii (strain ATCC 14091 / BCRC 22168 / CBS 111 / JCM 3599 / NBRC 0793 / NRRL Y-1031 F-60-10)</name>
    <name type="common">Yeast</name>
    <name type="synonym">Pichia ciferrii</name>
    <dbReference type="NCBI Taxonomy" id="1206466"/>
    <lineage>
        <taxon>Eukaryota</taxon>
        <taxon>Fungi</taxon>
        <taxon>Dikarya</taxon>
        <taxon>Ascomycota</taxon>
        <taxon>Saccharomycotina</taxon>
        <taxon>Saccharomycetes</taxon>
        <taxon>Phaffomycetales</taxon>
        <taxon>Wickerhamomycetaceae</taxon>
        <taxon>Wickerhamomyces</taxon>
    </lineage>
</organism>
<feature type="compositionally biased region" description="Polar residues" evidence="1">
    <location>
        <begin position="60"/>
        <end position="74"/>
    </location>
</feature>
<feature type="compositionally biased region" description="Acidic residues" evidence="1">
    <location>
        <begin position="345"/>
        <end position="385"/>
    </location>
</feature>
<feature type="region of interest" description="Disordered" evidence="1">
    <location>
        <begin position="343"/>
        <end position="385"/>
    </location>
</feature>
<gene>
    <name evidence="5" type="ORF">BN7_1165</name>
</gene>
<dbReference type="InterPro" id="IPR021644">
    <property type="entry name" value="CAF-1_p150_acidic"/>
</dbReference>
<dbReference type="InterPro" id="IPR022043">
    <property type="entry name" value="CAF1A_DD"/>
</dbReference>
<name>K0KJG0_WICCF</name>
<feature type="domain" description="Chromatin assembly factor 1 subunit A dimerization" evidence="3">
    <location>
        <begin position="308"/>
        <end position="377"/>
    </location>
</feature>
<evidence type="ECO:0008006" key="7">
    <source>
        <dbReference type="Google" id="ProtNLM"/>
    </source>
</evidence>